<reference evidence="2 3" key="1">
    <citation type="submission" date="2018-08" db="EMBL/GenBank/DDBJ databases">
        <title>Pseudooceanicola sediminis CY03 in the family Rhodobacteracea.</title>
        <authorList>
            <person name="Zhang Y.-J."/>
        </authorList>
    </citation>
    <scope>NUCLEOTIDE SEQUENCE [LARGE SCALE GENOMIC DNA]</scope>
    <source>
        <strain evidence="2 3">CY03</strain>
    </source>
</reference>
<name>A0A399IVU1_9RHOB</name>
<feature type="transmembrane region" description="Helical" evidence="1">
    <location>
        <begin position="416"/>
        <end position="434"/>
    </location>
</feature>
<evidence type="ECO:0008006" key="4">
    <source>
        <dbReference type="Google" id="ProtNLM"/>
    </source>
</evidence>
<accession>A0A399IVU1</accession>
<sequence length="465" mass="51967">MRTRLMKIFQLAAWFGLAIVIFSAPFGRSESYIEFVSIFYLVIAGLVLASSIMSTRRGGIDYLISFFYLFFLAYPGLVQVSFGIFPWGASLSYSDLALAYGIIALSQAAYLSGTGFYLMQRRQKLRVRSSLGNDFDLDSCVFYARWAVGFAIFALLLAVMVGPGQLFRARFEGGGEGGGLKTQFLFIGRSLSLLAMVIFLSLARYAPSMMIKRFTIWSAILYTPIFLMLNFPPALPRFLLFGNAIALSCIYIDFLKPKVKFLMTFAAVSILFVVFPAAKVIARPDASFQDIVNIFRIRDIVPKLLTGEFDGFMQIASTVQYLATEPIRWGMNLLGAFLFFVPRALWPSKPVHSGVIVSEELGYLYNNVANPLPSEALLAFSLPGVLILFVLLGFWISHVETNGSAILSSERGFHNFFLYAILMGFIIIIFRGALNAVAPQALTGILAYWVMMLAKRWKVTWKTRT</sequence>
<dbReference type="Proteomes" id="UP000265848">
    <property type="component" value="Unassembled WGS sequence"/>
</dbReference>
<keyword evidence="3" id="KW-1185">Reference proteome</keyword>
<feature type="transmembrane region" description="Helical" evidence="1">
    <location>
        <begin position="261"/>
        <end position="282"/>
    </location>
</feature>
<feature type="transmembrane region" description="Helical" evidence="1">
    <location>
        <begin position="97"/>
        <end position="119"/>
    </location>
</feature>
<keyword evidence="1" id="KW-0812">Transmembrane</keyword>
<feature type="transmembrane region" description="Helical" evidence="1">
    <location>
        <begin position="214"/>
        <end position="232"/>
    </location>
</feature>
<protein>
    <recommendedName>
        <fullName evidence="4">O-antigen polysaccharide polymerase Wzy</fullName>
    </recommendedName>
</protein>
<dbReference type="EMBL" id="QWJJ01000021">
    <property type="protein sequence ID" value="RII37134.1"/>
    <property type="molecule type" value="Genomic_DNA"/>
</dbReference>
<proteinExistence type="predicted"/>
<comment type="caution">
    <text evidence="2">The sequence shown here is derived from an EMBL/GenBank/DDBJ whole genome shotgun (WGS) entry which is preliminary data.</text>
</comment>
<evidence type="ECO:0000313" key="3">
    <source>
        <dbReference type="Proteomes" id="UP000265848"/>
    </source>
</evidence>
<dbReference type="RefSeq" id="WP_119400591.1">
    <property type="nucleotide sequence ID" value="NZ_QWJJ01000021.1"/>
</dbReference>
<feature type="transmembrane region" description="Helical" evidence="1">
    <location>
        <begin position="140"/>
        <end position="162"/>
    </location>
</feature>
<feature type="transmembrane region" description="Helical" evidence="1">
    <location>
        <begin position="66"/>
        <end position="85"/>
    </location>
</feature>
<keyword evidence="1" id="KW-1133">Transmembrane helix</keyword>
<dbReference type="AlphaFoldDB" id="A0A399IVU1"/>
<evidence type="ECO:0000256" key="1">
    <source>
        <dbReference type="SAM" id="Phobius"/>
    </source>
</evidence>
<organism evidence="2 3">
    <name type="scientific">Pseudooceanicola sediminis</name>
    <dbReference type="NCBI Taxonomy" id="2211117"/>
    <lineage>
        <taxon>Bacteria</taxon>
        <taxon>Pseudomonadati</taxon>
        <taxon>Pseudomonadota</taxon>
        <taxon>Alphaproteobacteria</taxon>
        <taxon>Rhodobacterales</taxon>
        <taxon>Paracoccaceae</taxon>
        <taxon>Pseudooceanicola</taxon>
    </lineage>
</organism>
<feature type="transmembrane region" description="Helical" evidence="1">
    <location>
        <begin position="33"/>
        <end position="54"/>
    </location>
</feature>
<feature type="transmembrane region" description="Helical" evidence="1">
    <location>
        <begin position="182"/>
        <end position="202"/>
    </location>
</feature>
<gene>
    <name evidence="2" type="ORF">DL237_18805</name>
</gene>
<keyword evidence="1" id="KW-0472">Membrane</keyword>
<evidence type="ECO:0000313" key="2">
    <source>
        <dbReference type="EMBL" id="RII37134.1"/>
    </source>
</evidence>
<feature type="transmembrane region" description="Helical" evidence="1">
    <location>
        <begin position="440"/>
        <end position="457"/>
    </location>
</feature>
<feature type="transmembrane region" description="Helical" evidence="1">
    <location>
        <begin position="376"/>
        <end position="396"/>
    </location>
</feature>